<dbReference type="EMBL" id="VNJI01000009">
    <property type="protein sequence ID" value="TVY10200.1"/>
    <property type="molecule type" value="Genomic_DNA"/>
</dbReference>
<dbReference type="Pfam" id="PF01648">
    <property type="entry name" value="ACPS"/>
    <property type="match status" value="1"/>
</dbReference>
<keyword evidence="6 8" id="KW-0443">Lipid metabolism</keyword>
<dbReference type="InterPro" id="IPR004568">
    <property type="entry name" value="Ppantetheine-prot_Trfase_dom"/>
</dbReference>
<gene>
    <name evidence="8 10" type="primary">acpS</name>
    <name evidence="10" type="ORF">FPZ49_08995</name>
</gene>
<dbReference type="RefSeq" id="WP_144845704.1">
    <property type="nucleotide sequence ID" value="NZ_VNJI01000009.1"/>
</dbReference>
<dbReference type="GO" id="GO:0005737">
    <property type="term" value="C:cytoplasm"/>
    <property type="evidence" value="ECO:0007669"/>
    <property type="project" value="UniProtKB-SubCell"/>
</dbReference>
<dbReference type="Proteomes" id="UP000317036">
    <property type="component" value="Unassembled WGS sequence"/>
</dbReference>
<keyword evidence="3 8" id="KW-0479">Metal-binding</keyword>
<dbReference type="AlphaFoldDB" id="A0A559KDJ6"/>
<dbReference type="NCBIfam" id="TIGR00556">
    <property type="entry name" value="pantethn_trn"/>
    <property type="match status" value="1"/>
</dbReference>
<dbReference type="InterPro" id="IPR002582">
    <property type="entry name" value="ACPS"/>
</dbReference>
<dbReference type="OrthoDB" id="517356at2"/>
<evidence type="ECO:0000313" key="10">
    <source>
        <dbReference type="EMBL" id="TVY10200.1"/>
    </source>
</evidence>
<dbReference type="Gene3D" id="3.90.470.20">
    <property type="entry name" value="4'-phosphopantetheinyl transferase domain"/>
    <property type="match status" value="1"/>
</dbReference>
<keyword evidence="7 8" id="KW-0275">Fatty acid biosynthesis</keyword>
<comment type="catalytic activity">
    <reaction evidence="8">
        <text>apo-[ACP] + CoA = holo-[ACP] + adenosine 3',5'-bisphosphate + H(+)</text>
        <dbReference type="Rhea" id="RHEA:12068"/>
        <dbReference type="Rhea" id="RHEA-COMP:9685"/>
        <dbReference type="Rhea" id="RHEA-COMP:9690"/>
        <dbReference type="ChEBI" id="CHEBI:15378"/>
        <dbReference type="ChEBI" id="CHEBI:29999"/>
        <dbReference type="ChEBI" id="CHEBI:57287"/>
        <dbReference type="ChEBI" id="CHEBI:58343"/>
        <dbReference type="ChEBI" id="CHEBI:64479"/>
        <dbReference type="EC" id="2.7.8.7"/>
    </reaction>
</comment>
<dbReference type="EC" id="2.7.8.7" evidence="8"/>
<dbReference type="GO" id="GO:0006633">
    <property type="term" value="P:fatty acid biosynthetic process"/>
    <property type="evidence" value="ECO:0007669"/>
    <property type="project" value="UniProtKB-UniRule"/>
</dbReference>
<evidence type="ECO:0000256" key="3">
    <source>
        <dbReference type="ARBA" id="ARBA00022723"/>
    </source>
</evidence>
<feature type="binding site" evidence="8">
    <location>
        <position position="8"/>
    </location>
    <ligand>
        <name>Mg(2+)</name>
        <dbReference type="ChEBI" id="CHEBI:18420"/>
    </ligand>
</feature>
<keyword evidence="4 8" id="KW-0276">Fatty acid metabolism</keyword>
<evidence type="ECO:0000259" key="9">
    <source>
        <dbReference type="Pfam" id="PF01648"/>
    </source>
</evidence>
<dbReference type="InterPro" id="IPR008278">
    <property type="entry name" value="4-PPantetheinyl_Trfase_dom"/>
</dbReference>
<sequence>MIIGVGTDLLDIARVKTILEQSAGERFLQRILTPAEQELAASRKGRLAEFAAGRFAAKEAVVKALGCGIGKEVTFQDVEVLPDGKGKPVCRLSKAAWERVVAIWTEGAAGAGAGTGVLASPCGIPDAIHIHLSITHTETMAMAYAVVEQLPLR</sequence>
<keyword evidence="1 8" id="KW-0444">Lipid biosynthesis</keyword>
<comment type="function">
    <text evidence="8">Transfers the 4'-phosphopantetheine moiety from coenzyme A to a Ser of acyl-carrier-protein.</text>
</comment>
<accession>A0A559KDJ6</accession>
<reference evidence="10 11" key="1">
    <citation type="submission" date="2019-07" db="EMBL/GenBank/DDBJ databases">
        <authorList>
            <person name="Kim J."/>
        </authorList>
    </citation>
    <scope>NUCLEOTIDE SEQUENCE [LARGE SCALE GENOMIC DNA]</scope>
    <source>
        <strain evidence="10 11">JC52</strain>
    </source>
</reference>
<dbReference type="NCBIfam" id="TIGR00516">
    <property type="entry name" value="acpS"/>
    <property type="match status" value="1"/>
</dbReference>
<dbReference type="GO" id="GO:0008897">
    <property type="term" value="F:holo-[acyl-carrier-protein] synthase activity"/>
    <property type="evidence" value="ECO:0007669"/>
    <property type="project" value="UniProtKB-UniRule"/>
</dbReference>
<dbReference type="GO" id="GO:0000287">
    <property type="term" value="F:magnesium ion binding"/>
    <property type="evidence" value="ECO:0007669"/>
    <property type="project" value="UniProtKB-UniRule"/>
</dbReference>
<evidence type="ECO:0000256" key="4">
    <source>
        <dbReference type="ARBA" id="ARBA00022832"/>
    </source>
</evidence>
<feature type="binding site" evidence="8">
    <location>
        <position position="59"/>
    </location>
    <ligand>
        <name>Mg(2+)</name>
        <dbReference type="ChEBI" id="CHEBI:18420"/>
    </ligand>
</feature>
<evidence type="ECO:0000256" key="2">
    <source>
        <dbReference type="ARBA" id="ARBA00022679"/>
    </source>
</evidence>
<name>A0A559KDJ6_9BACL</name>
<comment type="caution">
    <text evidence="10">The sequence shown here is derived from an EMBL/GenBank/DDBJ whole genome shotgun (WGS) entry which is preliminary data.</text>
</comment>
<keyword evidence="11" id="KW-1185">Reference proteome</keyword>
<keyword evidence="5 8" id="KW-0460">Magnesium</keyword>
<dbReference type="InterPro" id="IPR037143">
    <property type="entry name" value="4-PPantetheinyl_Trfase_dom_sf"/>
</dbReference>
<dbReference type="HAMAP" id="MF_00101">
    <property type="entry name" value="AcpS"/>
    <property type="match status" value="1"/>
</dbReference>
<protein>
    <recommendedName>
        <fullName evidence="8">Holo-[acyl-carrier-protein] synthase</fullName>
        <shortName evidence="8">Holo-ACP synthase</shortName>
        <ecNumber evidence="8">2.7.8.7</ecNumber>
    </recommendedName>
    <alternativeName>
        <fullName evidence="8">4'-phosphopantetheinyl transferase AcpS</fullName>
    </alternativeName>
</protein>
<feature type="domain" description="4'-phosphopantetheinyl transferase" evidence="9">
    <location>
        <begin position="4"/>
        <end position="96"/>
    </location>
</feature>
<comment type="cofactor">
    <cofactor evidence="8">
        <name>Mg(2+)</name>
        <dbReference type="ChEBI" id="CHEBI:18420"/>
    </cofactor>
</comment>
<proteinExistence type="inferred from homology"/>
<keyword evidence="8" id="KW-0963">Cytoplasm</keyword>
<evidence type="ECO:0000256" key="5">
    <source>
        <dbReference type="ARBA" id="ARBA00022842"/>
    </source>
</evidence>
<keyword evidence="2 8" id="KW-0808">Transferase</keyword>
<evidence type="ECO:0000256" key="6">
    <source>
        <dbReference type="ARBA" id="ARBA00023098"/>
    </source>
</evidence>
<evidence type="ECO:0000256" key="1">
    <source>
        <dbReference type="ARBA" id="ARBA00022516"/>
    </source>
</evidence>
<evidence type="ECO:0000256" key="7">
    <source>
        <dbReference type="ARBA" id="ARBA00023160"/>
    </source>
</evidence>
<comment type="similarity">
    <text evidence="8">Belongs to the P-Pant transferase superfamily. AcpS family.</text>
</comment>
<comment type="subcellular location">
    <subcellularLocation>
        <location evidence="8">Cytoplasm</location>
    </subcellularLocation>
</comment>
<dbReference type="SUPFAM" id="SSF56214">
    <property type="entry name" value="4'-phosphopantetheinyl transferase"/>
    <property type="match status" value="1"/>
</dbReference>
<organism evidence="10 11">
    <name type="scientific">Paenibacillus cremeus</name>
    <dbReference type="NCBI Taxonomy" id="2163881"/>
    <lineage>
        <taxon>Bacteria</taxon>
        <taxon>Bacillati</taxon>
        <taxon>Bacillota</taxon>
        <taxon>Bacilli</taxon>
        <taxon>Bacillales</taxon>
        <taxon>Paenibacillaceae</taxon>
        <taxon>Paenibacillus</taxon>
    </lineage>
</organism>
<evidence type="ECO:0000313" key="11">
    <source>
        <dbReference type="Proteomes" id="UP000317036"/>
    </source>
</evidence>
<evidence type="ECO:0000256" key="8">
    <source>
        <dbReference type="HAMAP-Rule" id="MF_00101"/>
    </source>
</evidence>